<dbReference type="PROSITE" id="PS51462">
    <property type="entry name" value="NUDIX"/>
    <property type="match status" value="1"/>
</dbReference>
<dbReference type="CDD" id="cd18870">
    <property type="entry name" value="NUDIX_AcylCoAdiphos_Nudt19"/>
    <property type="match status" value="1"/>
</dbReference>
<proteinExistence type="inferred from homology"/>
<evidence type="ECO:0000259" key="8">
    <source>
        <dbReference type="PROSITE" id="PS51462"/>
    </source>
</evidence>
<evidence type="ECO:0000313" key="9">
    <source>
        <dbReference type="EnsemblMetazoa" id="AFAF020555-PA"/>
    </source>
</evidence>
<name>A0A182R0H7_9DIPT</name>
<keyword evidence="4" id="KW-0479">Metal-binding</keyword>
<reference evidence="10" key="1">
    <citation type="submission" date="2014-01" db="EMBL/GenBank/DDBJ databases">
        <title>The Genome Sequence of Anopheles farauti FAR1 (V2).</title>
        <authorList>
            <consortium name="The Broad Institute Genomics Platform"/>
            <person name="Neafsey D.E."/>
            <person name="Besansky N."/>
            <person name="Howell P."/>
            <person name="Walton C."/>
            <person name="Young S.K."/>
            <person name="Zeng Q."/>
            <person name="Gargeya S."/>
            <person name="Fitzgerald M."/>
            <person name="Haas B."/>
            <person name="Abouelleil A."/>
            <person name="Allen A.W."/>
            <person name="Alvarado L."/>
            <person name="Arachchi H.M."/>
            <person name="Berlin A.M."/>
            <person name="Chapman S.B."/>
            <person name="Gainer-Dewar J."/>
            <person name="Goldberg J."/>
            <person name="Griggs A."/>
            <person name="Gujja S."/>
            <person name="Hansen M."/>
            <person name="Howarth C."/>
            <person name="Imamovic A."/>
            <person name="Ireland A."/>
            <person name="Larimer J."/>
            <person name="McCowan C."/>
            <person name="Murphy C."/>
            <person name="Pearson M."/>
            <person name="Poon T.W."/>
            <person name="Priest M."/>
            <person name="Roberts A."/>
            <person name="Saif S."/>
            <person name="Shea T."/>
            <person name="Sisk P."/>
            <person name="Sykes S."/>
            <person name="Wortman J."/>
            <person name="Nusbaum C."/>
            <person name="Birren B."/>
        </authorList>
    </citation>
    <scope>NUCLEOTIDE SEQUENCE [LARGE SCALE GENOMIC DNA]</scope>
    <source>
        <strain evidence="10">FAR1</strain>
    </source>
</reference>
<keyword evidence="7" id="KW-0464">Manganese</keyword>
<dbReference type="Proteomes" id="UP000075886">
    <property type="component" value="Unassembled WGS sequence"/>
</dbReference>
<dbReference type="GO" id="GO:0005739">
    <property type="term" value="C:mitochondrion"/>
    <property type="evidence" value="ECO:0007669"/>
    <property type="project" value="TreeGrafter"/>
</dbReference>
<dbReference type="SUPFAM" id="SSF55811">
    <property type="entry name" value="Nudix"/>
    <property type="match status" value="1"/>
</dbReference>
<dbReference type="InterPro" id="IPR039121">
    <property type="entry name" value="NUDT19"/>
</dbReference>
<evidence type="ECO:0000256" key="1">
    <source>
        <dbReference type="ARBA" id="ARBA00001936"/>
    </source>
</evidence>
<dbReference type="AlphaFoldDB" id="A0A182R0H7"/>
<protein>
    <recommendedName>
        <fullName evidence="8">Nudix hydrolase domain-containing protein</fullName>
    </recommendedName>
</protein>
<organism evidence="9 10">
    <name type="scientific">Anopheles farauti</name>
    <dbReference type="NCBI Taxonomy" id="69004"/>
    <lineage>
        <taxon>Eukaryota</taxon>
        <taxon>Metazoa</taxon>
        <taxon>Ecdysozoa</taxon>
        <taxon>Arthropoda</taxon>
        <taxon>Hexapoda</taxon>
        <taxon>Insecta</taxon>
        <taxon>Pterygota</taxon>
        <taxon>Neoptera</taxon>
        <taxon>Endopterygota</taxon>
        <taxon>Diptera</taxon>
        <taxon>Nematocera</taxon>
        <taxon>Culicoidea</taxon>
        <taxon>Culicidae</taxon>
        <taxon>Anophelinae</taxon>
        <taxon>Anopheles</taxon>
    </lineage>
</organism>
<comment type="cofactor">
    <cofactor evidence="2">
        <name>Mg(2+)</name>
        <dbReference type="ChEBI" id="CHEBI:18420"/>
    </cofactor>
</comment>
<sequence length="358" mass="41607">MRKYEKYWRDSASLIVAARNQNNTNDHHGYNYKVLVFKRTENTSFLPNHIVFPGGSFDAQDDAPAWLRMFADQKITSDAQQALTAVSGPRSYIFQTTASDQLDRNISLRLCALRECFEELGVLLVANRQDRQTGFSMAKGGFDVPRWQSDVHDGRKRFVELYEKLNETPDLWGLYEWSTWITPTHFRRKRFETAFFFAALNEAPNVFPEKYEVDEHMWKSPRDLLNRHSEGDLWLAPPQAYELHRLSHVHDIDALVTFSKRRTLKGTTPFCPVVYNASDGYFGVLPGDDLYPEDFDFITDNEHMNRYCEQTLEELRQSAHKLHRVEHRGLYSQTYVHNGPALDGHLHVLGRSGAWSKL</sequence>
<dbReference type="Gene3D" id="3.90.79.10">
    <property type="entry name" value="Nucleoside Triphosphate Pyrophosphohydrolase"/>
    <property type="match status" value="1"/>
</dbReference>
<dbReference type="PANTHER" id="PTHR12318:SF0">
    <property type="entry name" value="ACYL-COENZYME A DIPHOSPHATASE NUDT19"/>
    <property type="match status" value="1"/>
</dbReference>
<reference evidence="9" key="2">
    <citation type="submission" date="2020-05" db="UniProtKB">
        <authorList>
            <consortium name="EnsemblMetazoa"/>
        </authorList>
    </citation>
    <scope>IDENTIFICATION</scope>
    <source>
        <strain evidence="9">FAR1</strain>
    </source>
</reference>
<dbReference type="VEuPathDB" id="VectorBase:AFAF020555"/>
<dbReference type="InterPro" id="IPR015797">
    <property type="entry name" value="NUDIX_hydrolase-like_dom_sf"/>
</dbReference>
<evidence type="ECO:0000313" key="10">
    <source>
        <dbReference type="Proteomes" id="UP000075886"/>
    </source>
</evidence>
<evidence type="ECO:0000256" key="5">
    <source>
        <dbReference type="ARBA" id="ARBA00022801"/>
    </source>
</evidence>
<evidence type="ECO:0000256" key="7">
    <source>
        <dbReference type="ARBA" id="ARBA00023211"/>
    </source>
</evidence>
<keyword evidence="6" id="KW-0460">Magnesium</keyword>
<dbReference type="GO" id="GO:0016818">
    <property type="term" value="F:hydrolase activity, acting on acid anhydrides, in phosphorus-containing anhydrides"/>
    <property type="evidence" value="ECO:0007669"/>
    <property type="project" value="InterPro"/>
</dbReference>
<evidence type="ECO:0000256" key="6">
    <source>
        <dbReference type="ARBA" id="ARBA00022842"/>
    </source>
</evidence>
<dbReference type="PANTHER" id="PTHR12318">
    <property type="entry name" value="TESTOSTERONE-REGULATED PROTEIN RP2"/>
    <property type="match status" value="1"/>
</dbReference>
<dbReference type="EMBL" id="AXCN02000658">
    <property type="status" value="NOT_ANNOTATED_CDS"/>
    <property type="molecule type" value="Genomic_DNA"/>
</dbReference>
<feature type="domain" description="Nudix hydrolase" evidence="8">
    <location>
        <begin position="7"/>
        <end position="241"/>
    </location>
</feature>
<keyword evidence="5" id="KW-0378">Hydrolase</keyword>
<accession>A0A182R0H7</accession>
<comment type="cofactor">
    <cofactor evidence="1">
        <name>Mn(2+)</name>
        <dbReference type="ChEBI" id="CHEBI:29035"/>
    </cofactor>
</comment>
<evidence type="ECO:0000256" key="4">
    <source>
        <dbReference type="ARBA" id="ARBA00022723"/>
    </source>
</evidence>
<keyword evidence="10" id="KW-1185">Reference proteome</keyword>
<evidence type="ECO:0000256" key="2">
    <source>
        <dbReference type="ARBA" id="ARBA00001946"/>
    </source>
</evidence>
<dbReference type="STRING" id="69004.A0A182R0H7"/>
<dbReference type="GO" id="GO:0046872">
    <property type="term" value="F:metal ion binding"/>
    <property type="evidence" value="ECO:0007669"/>
    <property type="project" value="UniProtKB-KW"/>
</dbReference>
<dbReference type="EnsemblMetazoa" id="AFAF020555-RA">
    <property type="protein sequence ID" value="AFAF020555-PA"/>
    <property type="gene ID" value="AFAF020555"/>
</dbReference>
<evidence type="ECO:0000256" key="3">
    <source>
        <dbReference type="ARBA" id="ARBA00005582"/>
    </source>
</evidence>
<dbReference type="InterPro" id="IPR000086">
    <property type="entry name" value="NUDIX_hydrolase_dom"/>
</dbReference>
<comment type="similarity">
    <text evidence="3">Belongs to the Nudix hydrolase family.</text>
</comment>